<evidence type="ECO:0000313" key="2">
    <source>
        <dbReference type="EMBL" id="MDN4873670.1"/>
    </source>
</evidence>
<evidence type="ECO:0000313" key="3">
    <source>
        <dbReference type="Proteomes" id="UP001175137"/>
    </source>
</evidence>
<dbReference type="AlphaFoldDB" id="A0AAW7NH89"/>
<evidence type="ECO:0000313" key="1">
    <source>
        <dbReference type="EMBL" id="MCQ6288703.1"/>
    </source>
</evidence>
<gene>
    <name evidence="1" type="ORF">NPM19_29405</name>
    <name evidence="2" type="ORF">QYM23_12480</name>
</gene>
<sequence>MNSELRAQILKRLREIADNTEDVVTKEELDNVIATIIEES</sequence>
<comment type="caution">
    <text evidence="2">The sequence shown here is derived from an EMBL/GenBank/DDBJ whole genome shotgun (WGS) entry which is preliminary data.</text>
</comment>
<protein>
    <submittedName>
        <fullName evidence="2">Uncharacterized protein</fullName>
    </submittedName>
</protein>
<name>A0AAW7NH89_BACCE</name>
<proteinExistence type="predicted"/>
<dbReference type="RefSeq" id="WP_255288183.1">
    <property type="nucleotide sequence ID" value="NZ_JACVOC010000036.1"/>
</dbReference>
<reference evidence="1" key="1">
    <citation type="submission" date="2022-07" db="EMBL/GenBank/DDBJ databases">
        <title>Identification and characterization of Bacillus thuringiensis and other Bacillus cereus group isolates from spinach by whole genome sequencing.</title>
        <authorList>
            <person name="Zao X."/>
            <person name="Zervas A."/>
            <person name="Hendriks M."/>
            <person name="Rajkovic A."/>
            <person name="Van Overbeek L."/>
            <person name="Hendriksen N.B."/>
            <person name="Uyttendaele M."/>
        </authorList>
    </citation>
    <scope>NUCLEOTIDE SEQUENCE</scope>
    <source>
        <strain evidence="1">781001F-1</strain>
    </source>
</reference>
<organism evidence="2 3">
    <name type="scientific">Bacillus cereus</name>
    <dbReference type="NCBI Taxonomy" id="1396"/>
    <lineage>
        <taxon>Bacteria</taxon>
        <taxon>Bacillati</taxon>
        <taxon>Bacillota</taxon>
        <taxon>Bacilli</taxon>
        <taxon>Bacillales</taxon>
        <taxon>Bacillaceae</taxon>
        <taxon>Bacillus</taxon>
        <taxon>Bacillus cereus group</taxon>
    </lineage>
</organism>
<reference evidence="2" key="2">
    <citation type="submission" date="2023-07" db="EMBL/GenBank/DDBJ databases">
        <title>Complete genome sequence of Bacillus cereus SRCM126073 isolated from soil.</title>
        <authorList>
            <person name="Yang H.-G."/>
            <person name="Ryu M.-S."/>
            <person name="Ha G.-S."/>
            <person name="Yang H.-J."/>
            <person name="Jeong D.-Y."/>
        </authorList>
    </citation>
    <scope>NUCLEOTIDE SEQUENCE</scope>
    <source>
        <strain evidence="2">SRCM126073</strain>
    </source>
</reference>
<dbReference type="Proteomes" id="UP001175137">
    <property type="component" value="Unassembled WGS sequence"/>
</dbReference>
<dbReference type="EMBL" id="JAUIQW010000001">
    <property type="protein sequence ID" value="MDN4873670.1"/>
    <property type="molecule type" value="Genomic_DNA"/>
</dbReference>
<dbReference type="EMBL" id="JANHEB010000087">
    <property type="protein sequence ID" value="MCQ6288703.1"/>
    <property type="molecule type" value="Genomic_DNA"/>
</dbReference>
<dbReference type="Proteomes" id="UP001204643">
    <property type="component" value="Unassembled WGS sequence"/>
</dbReference>
<accession>A0AAW7NH89</accession>